<dbReference type="EMBL" id="LFBV01000011">
    <property type="protein sequence ID" value="OKH90593.1"/>
    <property type="molecule type" value="Genomic_DNA"/>
</dbReference>
<comment type="caution">
    <text evidence="1">The sequence shown here is derived from an EMBL/GenBank/DDBJ whole genome shotgun (WGS) entry which is preliminary data.</text>
</comment>
<dbReference type="RefSeq" id="WP_073794634.1">
    <property type="nucleotide sequence ID" value="NZ_LFBV01000011.1"/>
</dbReference>
<evidence type="ECO:0000313" key="2">
    <source>
        <dbReference type="Proteomes" id="UP000186455"/>
    </source>
</evidence>
<protein>
    <submittedName>
        <fullName evidence="1">Uncharacterized protein</fullName>
    </submittedName>
</protein>
<name>A0A1Q4UYI3_9ACTN</name>
<evidence type="ECO:0000313" key="1">
    <source>
        <dbReference type="EMBL" id="OKH90593.1"/>
    </source>
</evidence>
<reference evidence="1 2" key="1">
    <citation type="submission" date="2015-06" db="EMBL/GenBank/DDBJ databases">
        <title>Cloning and characterization of the uncialamcin biosynthetic gene cluster.</title>
        <authorList>
            <person name="Yan X."/>
            <person name="Huang T."/>
            <person name="Ge H."/>
            <person name="Shen B."/>
        </authorList>
    </citation>
    <scope>NUCLEOTIDE SEQUENCE [LARGE SCALE GENOMIC DNA]</scope>
    <source>
        <strain evidence="1 2">DCA2648</strain>
    </source>
</reference>
<keyword evidence="2" id="KW-1185">Reference proteome</keyword>
<sequence>MSTYSRPRPPADRSRHHVERAEAALIGHYARLVRLAYLTLPPALGRHRRVLAAHGTVQRSLRGVRRGRREPALPAQRGEPSSDYAWVRLRVLRGALAEGTRTGWWPPRLPARHALPLRLPAVLGLRLFPRAGGAGELALDQALSEVRPEVRAAFALLLLDGLPSEAVRAELAQADGRDPGGAVRAAERLRSAHEDAGALLRSEEFDPCTVHTRPTDLIRRRRRARFAAMTGALAVLTCTALAVTSGPPDQGRTAAPVAGPGSAVVDPARLVRAGHGGWADSARVDFTVWPARGSRAGDRALLGRALGAWASPAGDVTVSAASGTTAVPPSAPARLLYAGEADGDAVVLLHDGQRLARYTEPGPDGGGRALDLARADDADVTSAAAVALTRGGGSVRYLTAPWIATAATRDLLDPDAPARALEVAADGVTPAVPRPMAGGGCGESWPALQLRSSRRIVERHSFLVTDLGDLSPVHLTYTPPPGRGAPARQPREATSGPALVSWARSVCLLRGMRDTGVRAVNDWAFAEQDLPEEAGRAVWTCTRVDTWRGPGDILVRFRPPARALTAPGTVVARRADTAACGRFGQHMVAQARWQAPSGRWYVLAAGSRAVTRIETAGSVRETSAGTTLAVPAGREAPVTASGLTRDGDTLRALGTG</sequence>
<gene>
    <name evidence="1" type="ORF">AB852_33775</name>
</gene>
<proteinExistence type="predicted"/>
<dbReference type="AlphaFoldDB" id="A0A1Q4UYI3"/>
<organism evidence="1 2">
    <name type="scientific">Streptomyces uncialis</name>
    <dbReference type="NCBI Taxonomy" id="1048205"/>
    <lineage>
        <taxon>Bacteria</taxon>
        <taxon>Bacillati</taxon>
        <taxon>Actinomycetota</taxon>
        <taxon>Actinomycetes</taxon>
        <taxon>Kitasatosporales</taxon>
        <taxon>Streptomycetaceae</taxon>
        <taxon>Streptomyces</taxon>
    </lineage>
</organism>
<accession>A0A1Q4UYI3</accession>
<dbReference type="Proteomes" id="UP000186455">
    <property type="component" value="Unassembled WGS sequence"/>
</dbReference>